<dbReference type="Gene3D" id="2.120.10.10">
    <property type="match status" value="1"/>
</dbReference>
<feature type="transmembrane region" description="Helical" evidence="1">
    <location>
        <begin position="452"/>
        <end position="470"/>
    </location>
</feature>
<evidence type="ECO:0000313" key="2">
    <source>
        <dbReference type="EMBL" id="MFI7438781.1"/>
    </source>
</evidence>
<sequence>MTVVATIVLLLNDHLLKHTHPGVVTGKLSDVAGLVVAPPLVALLLAGRADLVATLATGALFTLVKTTETGAQTASHLWTLVAGPSRVLADPTDLLALPALVLAWWIRHRTLGRGPRPRLTTGRRRPTTGRRRTATALLRTAAERPRAMAERLRTLAERPRATAERWRVVAGVPLAVVAVTATAAQSAPSAAVAVRVEGERVVVLTDLVLADGEVQGLVSADGGRTWRPEAVAAPGGGPAVQPGRTRPAEALSAACVPYQARRCYRVVPGRPAVEQSDDGGVTWHPSWTLRQGRVDVVVRTYPAADRASVRARGLVVQPRPGGHVVVAAGGAAGIAVREVSGTWRLAGWPVEQAAPLRADPVEGEREVAYVFALAVLLGALGSGMRRLTTPYTVFAMLGCAGVYVTALHGFTDRSLLGVGNPVALVLGGAATLLGVTACLSLAAAARAPGRTLLVGVAGAPAAFAAAYAPFHGWVLGAPDSYGGAVALAVCLSVAVLAAVVALVRRQAAHGPEEHPADYFGGSRTSRPT</sequence>
<keyword evidence="3" id="KW-1185">Reference proteome</keyword>
<feature type="transmembrane region" description="Helical" evidence="1">
    <location>
        <begin position="367"/>
        <end position="384"/>
    </location>
</feature>
<dbReference type="EMBL" id="JBITMB010000001">
    <property type="protein sequence ID" value="MFI7438781.1"/>
    <property type="molecule type" value="Genomic_DNA"/>
</dbReference>
<reference evidence="2 3" key="1">
    <citation type="submission" date="2024-10" db="EMBL/GenBank/DDBJ databases">
        <title>The Natural Products Discovery Center: Release of the First 8490 Sequenced Strains for Exploring Actinobacteria Biosynthetic Diversity.</title>
        <authorList>
            <person name="Kalkreuter E."/>
            <person name="Kautsar S.A."/>
            <person name="Yang D."/>
            <person name="Bader C.D."/>
            <person name="Teijaro C.N."/>
            <person name="Fluegel L."/>
            <person name="Davis C.M."/>
            <person name="Simpson J.R."/>
            <person name="Lauterbach L."/>
            <person name="Steele A.D."/>
            <person name="Gui C."/>
            <person name="Meng S."/>
            <person name="Li G."/>
            <person name="Viehrig K."/>
            <person name="Ye F."/>
            <person name="Su P."/>
            <person name="Kiefer A.F."/>
            <person name="Nichols A."/>
            <person name="Cepeda A.J."/>
            <person name="Yan W."/>
            <person name="Fan B."/>
            <person name="Jiang Y."/>
            <person name="Adhikari A."/>
            <person name="Zheng C.-J."/>
            <person name="Schuster L."/>
            <person name="Cowan T.M."/>
            <person name="Smanski M.J."/>
            <person name="Chevrette M.G."/>
            <person name="De Carvalho L.P.S."/>
            <person name="Shen B."/>
        </authorList>
    </citation>
    <scope>NUCLEOTIDE SEQUENCE [LARGE SCALE GENOMIC DNA]</scope>
    <source>
        <strain evidence="2 3">NPDC049503</strain>
    </source>
</reference>
<dbReference type="SUPFAM" id="SSF50939">
    <property type="entry name" value="Sialidases"/>
    <property type="match status" value="1"/>
</dbReference>
<organism evidence="2 3">
    <name type="scientific">Nonomuraea indica</name>
    <dbReference type="NCBI Taxonomy" id="1581193"/>
    <lineage>
        <taxon>Bacteria</taxon>
        <taxon>Bacillati</taxon>
        <taxon>Actinomycetota</taxon>
        <taxon>Actinomycetes</taxon>
        <taxon>Streptosporangiales</taxon>
        <taxon>Streptosporangiaceae</taxon>
        <taxon>Nonomuraea</taxon>
    </lineage>
</organism>
<feature type="transmembrane region" description="Helical" evidence="1">
    <location>
        <begin position="391"/>
        <end position="410"/>
    </location>
</feature>
<feature type="transmembrane region" description="Helical" evidence="1">
    <location>
        <begin position="422"/>
        <end position="445"/>
    </location>
</feature>
<accession>A0ABW7ZW58</accession>
<keyword evidence="1" id="KW-1133">Transmembrane helix</keyword>
<dbReference type="RefSeq" id="WP_397018320.1">
    <property type="nucleotide sequence ID" value="NZ_JBITMB010000001.1"/>
</dbReference>
<proteinExistence type="predicted"/>
<keyword evidence="1" id="KW-0472">Membrane</keyword>
<protein>
    <submittedName>
        <fullName evidence="2">Uncharacterized protein</fullName>
    </submittedName>
</protein>
<gene>
    <name evidence="2" type="ORF">ACIBP5_02305</name>
</gene>
<keyword evidence="1" id="KW-0812">Transmembrane</keyword>
<dbReference type="Proteomes" id="UP001612928">
    <property type="component" value="Unassembled WGS sequence"/>
</dbReference>
<evidence type="ECO:0000313" key="3">
    <source>
        <dbReference type="Proteomes" id="UP001612928"/>
    </source>
</evidence>
<name>A0ABW7ZW58_9ACTN</name>
<dbReference type="InterPro" id="IPR036278">
    <property type="entry name" value="Sialidase_sf"/>
</dbReference>
<comment type="caution">
    <text evidence="2">The sequence shown here is derived from an EMBL/GenBank/DDBJ whole genome shotgun (WGS) entry which is preliminary data.</text>
</comment>
<feature type="transmembrane region" description="Helical" evidence="1">
    <location>
        <begin position="482"/>
        <end position="503"/>
    </location>
</feature>
<evidence type="ECO:0000256" key="1">
    <source>
        <dbReference type="SAM" id="Phobius"/>
    </source>
</evidence>